<gene>
    <name evidence="3" type="ORF">GCM10010969_37310</name>
</gene>
<dbReference type="EMBL" id="BMLN01000015">
    <property type="protein sequence ID" value="GGO08121.1"/>
    <property type="molecule type" value="Genomic_DNA"/>
</dbReference>
<evidence type="ECO:0000259" key="2">
    <source>
        <dbReference type="Pfam" id="PF14581"/>
    </source>
</evidence>
<feature type="domain" description="SseB protein N-terminal" evidence="1">
    <location>
        <begin position="9"/>
        <end position="124"/>
    </location>
</feature>
<comment type="caution">
    <text evidence="3">The sequence shown here is derived from an EMBL/GenBank/DDBJ whole genome shotgun (WGS) entry which is preliminary data.</text>
</comment>
<proteinExistence type="predicted"/>
<evidence type="ECO:0000259" key="1">
    <source>
        <dbReference type="Pfam" id="PF07179"/>
    </source>
</evidence>
<dbReference type="InterPro" id="IPR009839">
    <property type="entry name" value="SseB_N"/>
</dbReference>
<sequence length="256" mass="28718">MGFEPRNELERTLAAAVHDPSRRKEFYEELQCSEIYTLHMGGDAPGEDGILQEKMKVRLPSVEIAGKTYLPVFTSLPMLQNFIDREMRYLSMNAIDLFGLVRGSDVWLNPGGEFGKEFSASEIESLLDGSLLGVPESYTVDCETQVMLGSPSTVPNDLLNELAEVFDKLPNVMLAYNAHYYNPATGEPPHTLIAVEAKGNWEQVVRAASLRSSSAHVPEPPVDFLRLDGTSGFETYFESNCEPFYQKHRRQSLYAR</sequence>
<evidence type="ECO:0008006" key="5">
    <source>
        <dbReference type="Google" id="ProtNLM"/>
    </source>
</evidence>
<feature type="domain" description="SseB protein C-terminal" evidence="2">
    <location>
        <begin position="143"/>
        <end position="247"/>
    </location>
</feature>
<keyword evidence="4" id="KW-1185">Reference proteome</keyword>
<accession>A0ABQ2LA65</accession>
<protein>
    <recommendedName>
        <fullName evidence="5">SseB protein N-terminal domain-containing protein</fullName>
    </recommendedName>
</protein>
<organism evidence="3 4">
    <name type="scientific">Saccharibacillus kuerlensis</name>
    <dbReference type="NCBI Taxonomy" id="459527"/>
    <lineage>
        <taxon>Bacteria</taxon>
        <taxon>Bacillati</taxon>
        <taxon>Bacillota</taxon>
        <taxon>Bacilli</taxon>
        <taxon>Bacillales</taxon>
        <taxon>Paenibacillaceae</taxon>
        <taxon>Saccharibacillus</taxon>
    </lineage>
</organism>
<dbReference type="Proteomes" id="UP000606653">
    <property type="component" value="Unassembled WGS sequence"/>
</dbReference>
<evidence type="ECO:0000313" key="3">
    <source>
        <dbReference type="EMBL" id="GGO08121.1"/>
    </source>
</evidence>
<evidence type="ECO:0000313" key="4">
    <source>
        <dbReference type="Proteomes" id="UP000606653"/>
    </source>
</evidence>
<dbReference type="Pfam" id="PF14581">
    <property type="entry name" value="SseB_C"/>
    <property type="match status" value="1"/>
</dbReference>
<dbReference type="RefSeq" id="WP_018978308.1">
    <property type="nucleotide sequence ID" value="NZ_BMLN01000015.1"/>
</dbReference>
<name>A0ABQ2LA65_9BACL</name>
<dbReference type="Pfam" id="PF07179">
    <property type="entry name" value="SseB"/>
    <property type="match status" value="1"/>
</dbReference>
<dbReference type="InterPro" id="IPR027945">
    <property type="entry name" value="SseB_C"/>
</dbReference>
<reference evidence="4" key="1">
    <citation type="journal article" date="2019" name="Int. J. Syst. Evol. Microbiol.">
        <title>The Global Catalogue of Microorganisms (GCM) 10K type strain sequencing project: providing services to taxonomists for standard genome sequencing and annotation.</title>
        <authorList>
            <consortium name="The Broad Institute Genomics Platform"/>
            <consortium name="The Broad Institute Genome Sequencing Center for Infectious Disease"/>
            <person name="Wu L."/>
            <person name="Ma J."/>
        </authorList>
    </citation>
    <scope>NUCLEOTIDE SEQUENCE [LARGE SCALE GENOMIC DNA]</scope>
    <source>
        <strain evidence="4">CGMCC 1.6964</strain>
    </source>
</reference>